<dbReference type="OrthoDB" id="338970at2759"/>
<keyword evidence="4" id="KW-0539">Nucleus</keyword>
<evidence type="ECO:0000313" key="6">
    <source>
        <dbReference type="EMBL" id="VDP33704.1"/>
    </source>
</evidence>
<evidence type="ECO:0000256" key="1">
    <source>
        <dbReference type="ARBA" id="ARBA00004123"/>
    </source>
</evidence>
<reference evidence="8" key="1">
    <citation type="submission" date="2016-06" db="UniProtKB">
        <authorList>
            <consortium name="WormBaseParasite"/>
        </authorList>
    </citation>
    <scope>IDENTIFICATION</scope>
</reference>
<dbReference type="InterPro" id="IPR004870">
    <property type="entry name" value="Nucleoporin_Nup155"/>
</dbReference>
<dbReference type="EMBL" id="UZAM01014397">
    <property type="protein sequence ID" value="VDP33704.1"/>
    <property type="molecule type" value="Genomic_DNA"/>
</dbReference>
<sequence length="290" mass="32926">MCPTLFTSGDAAAAKASELLQSLSDVDNAVRRNQILAQAVELYCSAADHLNLPLVCLRLEQMHYYSGIIDLALTAAAKIDPFNLGSQYLADPENKGQIPEIRNMYSRRTSCYKCITDLFDRVVSTPASDLPVLRSDSPNEQLESLVRKCLASKDELCHTAVFDWMMERSFSEQILKCITLATLQVNSPFVEQYLYRKIHAHPLANERYMDLLWKLFEKNRQCMSAAQLLIVLAEKESTRIGLEQRILYLSRAIICAKSQPDGSIEQNELLQEAQDKFDVTAYFPFDNRKV</sequence>
<feature type="domain" description="Nucleoporin Nup133/Nup155-like C-terminal" evidence="5">
    <location>
        <begin position="2"/>
        <end position="280"/>
    </location>
</feature>
<name>A0A183J474_9BILA</name>
<dbReference type="WBParaSite" id="SBAD_0001104301-mRNA-1">
    <property type="protein sequence ID" value="SBAD_0001104301-mRNA-1"/>
    <property type="gene ID" value="SBAD_0001104301"/>
</dbReference>
<evidence type="ECO:0000259" key="5">
    <source>
        <dbReference type="Pfam" id="PF03177"/>
    </source>
</evidence>
<dbReference type="GO" id="GO:0000972">
    <property type="term" value="P:transcription-dependent tethering of RNA polymerase II gene DNA at nuclear periphery"/>
    <property type="evidence" value="ECO:0007669"/>
    <property type="project" value="TreeGrafter"/>
</dbReference>
<evidence type="ECO:0000313" key="8">
    <source>
        <dbReference type="WBParaSite" id="SBAD_0001104301-mRNA-1"/>
    </source>
</evidence>
<dbReference type="PANTHER" id="PTHR10350">
    <property type="entry name" value="NUCLEAR PORE COMPLEX PROTEIN NUP155"/>
    <property type="match status" value="1"/>
</dbReference>
<accession>A0A183J474</accession>
<protein>
    <submittedName>
        <fullName evidence="8">Nucleoporin_C domain-containing protein</fullName>
    </submittedName>
</protein>
<proteinExistence type="inferred from homology"/>
<dbReference type="GO" id="GO:0006405">
    <property type="term" value="P:RNA export from nucleus"/>
    <property type="evidence" value="ECO:0007669"/>
    <property type="project" value="TreeGrafter"/>
</dbReference>
<dbReference type="InterPro" id="IPR042533">
    <property type="entry name" value="Nucleoporin_Nup155_C_1"/>
</dbReference>
<keyword evidence="3" id="KW-0813">Transport</keyword>
<evidence type="ECO:0000313" key="7">
    <source>
        <dbReference type="Proteomes" id="UP000270296"/>
    </source>
</evidence>
<dbReference type="GO" id="GO:0006606">
    <property type="term" value="P:protein import into nucleus"/>
    <property type="evidence" value="ECO:0007669"/>
    <property type="project" value="TreeGrafter"/>
</dbReference>
<dbReference type="InterPro" id="IPR007187">
    <property type="entry name" value="Nucleoporin_Nup133/Nup155_C"/>
</dbReference>
<dbReference type="GO" id="GO:0017056">
    <property type="term" value="F:structural constituent of nuclear pore"/>
    <property type="evidence" value="ECO:0007669"/>
    <property type="project" value="InterPro"/>
</dbReference>
<dbReference type="Gene3D" id="1.25.40.450">
    <property type="entry name" value="Nucleoporin, helical domain, N-terminal subdomain"/>
    <property type="match status" value="1"/>
</dbReference>
<evidence type="ECO:0000256" key="3">
    <source>
        <dbReference type="ARBA" id="ARBA00022448"/>
    </source>
</evidence>
<comment type="subcellular location">
    <subcellularLocation>
        <location evidence="1">Nucleus</location>
    </subcellularLocation>
</comment>
<dbReference type="GO" id="GO:0036228">
    <property type="term" value="P:protein localization to nuclear inner membrane"/>
    <property type="evidence" value="ECO:0007669"/>
    <property type="project" value="TreeGrafter"/>
</dbReference>
<evidence type="ECO:0000256" key="4">
    <source>
        <dbReference type="ARBA" id="ARBA00023242"/>
    </source>
</evidence>
<dbReference type="InterPro" id="IPR042537">
    <property type="entry name" value="Nucleoporin_Nup155_C_2"/>
</dbReference>
<reference evidence="6 7" key="2">
    <citation type="submission" date="2018-11" db="EMBL/GenBank/DDBJ databases">
        <authorList>
            <consortium name="Pathogen Informatics"/>
        </authorList>
    </citation>
    <scope>NUCLEOTIDE SEQUENCE [LARGE SCALE GENOMIC DNA]</scope>
</reference>
<gene>
    <name evidence="6" type="ORF">SBAD_LOCUS10673</name>
</gene>
<dbReference type="PANTHER" id="PTHR10350:SF6">
    <property type="entry name" value="NUCLEAR PORE COMPLEX PROTEIN NUP155"/>
    <property type="match status" value="1"/>
</dbReference>
<dbReference type="Proteomes" id="UP000270296">
    <property type="component" value="Unassembled WGS sequence"/>
</dbReference>
<keyword evidence="7" id="KW-1185">Reference proteome</keyword>
<dbReference type="GO" id="GO:0044611">
    <property type="term" value="C:nuclear pore inner ring"/>
    <property type="evidence" value="ECO:0007669"/>
    <property type="project" value="TreeGrafter"/>
</dbReference>
<comment type="similarity">
    <text evidence="2">Belongs to the non-repetitive/WGA-negative nucleoporin family.</text>
</comment>
<evidence type="ECO:0000256" key="2">
    <source>
        <dbReference type="ARBA" id="ARBA00007373"/>
    </source>
</evidence>
<dbReference type="FunFam" id="1.25.40.440:FF:000001">
    <property type="entry name" value="Nuclear pore complex subunit"/>
    <property type="match status" value="1"/>
</dbReference>
<dbReference type="Gene3D" id="1.25.40.440">
    <property type="entry name" value="Nucleoporin, helical domain, central subdomain"/>
    <property type="match status" value="1"/>
</dbReference>
<organism evidence="8">
    <name type="scientific">Soboliphyme baturini</name>
    <dbReference type="NCBI Taxonomy" id="241478"/>
    <lineage>
        <taxon>Eukaryota</taxon>
        <taxon>Metazoa</taxon>
        <taxon>Ecdysozoa</taxon>
        <taxon>Nematoda</taxon>
        <taxon>Enoplea</taxon>
        <taxon>Dorylaimia</taxon>
        <taxon>Dioctophymatida</taxon>
        <taxon>Dioctophymatoidea</taxon>
        <taxon>Soboliphymatidae</taxon>
        <taxon>Soboliphyme</taxon>
    </lineage>
</organism>
<dbReference type="Pfam" id="PF03177">
    <property type="entry name" value="Nucleoporin_C"/>
    <property type="match status" value="1"/>
</dbReference>
<dbReference type="AlphaFoldDB" id="A0A183J474"/>